<reference evidence="3" key="1">
    <citation type="journal article" date="2013" name="Nat. Genet.">
        <title>The draft genomes of soft-shell turtle and green sea turtle yield insights into the development and evolution of the turtle-specific body plan.</title>
        <authorList>
            <person name="Wang Z."/>
            <person name="Pascual-Anaya J."/>
            <person name="Zadissa A."/>
            <person name="Li W."/>
            <person name="Niimura Y."/>
            <person name="Huang Z."/>
            <person name="Li C."/>
            <person name="White S."/>
            <person name="Xiong Z."/>
            <person name="Fang D."/>
            <person name="Wang B."/>
            <person name="Ming Y."/>
            <person name="Chen Y."/>
            <person name="Zheng Y."/>
            <person name="Kuraku S."/>
            <person name="Pignatelli M."/>
            <person name="Herrero J."/>
            <person name="Beal K."/>
            <person name="Nozawa M."/>
            <person name="Li Q."/>
            <person name="Wang J."/>
            <person name="Zhang H."/>
            <person name="Yu L."/>
            <person name="Shigenobu S."/>
            <person name="Wang J."/>
            <person name="Liu J."/>
            <person name="Flicek P."/>
            <person name="Searle S."/>
            <person name="Wang J."/>
            <person name="Kuratani S."/>
            <person name="Yin Y."/>
            <person name="Aken B."/>
            <person name="Zhang G."/>
            <person name="Irie N."/>
        </authorList>
    </citation>
    <scope>NUCLEOTIDE SEQUENCE [LARGE SCALE GENOMIC DNA]</scope>
</reference>
<gene>
    <name evidence="2" type="ORF">UY3_17396</name>
</gene>
<protein>
    <submittedName>
        <fullName evidence="2">Uncharacterized protein</fullName>
    </submittedName>
</protein>
<evidence type="ECO:0000313" key="3">
    <source>
        <dbReference type="Proteomes" id="UP000031443"/>
    </source>
</evidence>
<keyword evidence="3" id="KW-1185">Reference proteome</keyword>
<dbReference type="GO" id="GO:0000922">
    <property type="term" value="C:spindle pole"/>
    <property type="evidence" value="ECO:0007669"/>
    <property type="project" value="TreeGrafter"/>
</dbReference>
<accession>M7B0D2</accession>
<evidence type="ECO:0000256" key="1">
    <source>
        <dbReference type="SAM" id="Coils"/>
    </source>
</evidence>
<sequence length="356" mass="41169">MRSASLSSLYTSDLEGEAATAVSSYTMLLYTVTILLRLLRVENQSEIYKNALERTDAETKKILADLSEKLSESQRQETVSERVERRLQEIEQEMRTERQLVERRQDQLGHMSVQLQEALRKRDAKADEMEGLMQNKLLKSENEKSKIEDLHSQLLRAEADRVDLQHQVSQVALHRQSCHDEQEDNRRIRSVVERSEREKQELEKQILELRAKLNHSAVMSEVEELKQCIEHKDKEKAQLAMHIEMSPSPAWDLNLVLRCLMGPPFEPLVTCSLCHHSRKVSLLVAVTSARYVGELGALMAPPQHNIFQKKVTLRPHPKFLSKIVSSFHLNQPIHLPSFFPKPHGNKREATWISEEH</sequence>
<dbReference type="Proteomes" id="UP000031443">
    <property type="component" value="Unassembled WGS sequence"/>
</dbReference>
<proteinExistence type="predicted"/>
<organism evidence="2 3">
    <name type="scientific">Chelonia mydas</name>
    <name type="common">Green sea-turtle</name>
    <name type="synonym">Chelonia agassizi</name>
    <dbReference type="NCBI Taxonomy" id="8469"/>
    <lineage>
        <taxon>Eukaryota</taxon>
        <taxon>Metazoa</taxon>
        <taxon>Chordata</taxon>
        <taxon>Craniata</taxon>
        <taxon>Vertebrata</taxon>
        <taxon>Euteleostomi</taxon>
        <taxon>Archelosauria</taxon>
        <taxon>Testudinata</taxon>
        <taxon>Testudines</taxon>
        <taxon>Cryptodira</taxon>
        <taxon>Durocryptodira</taxon>
        <taxon>Americhelydia</taxon>
        <taxon>Chelonioidea</taxon>
        <taxon>Cheloniidae</taxon>
        <taxon>Chelonia</taxon>
    </lineage>
</organism>
<feature type="coiled-coil region" evidence="1">
    <location>
        <begin position="38"/>
        <end position="212"/>
    </location>
</feature>
<evidence type="ECO:0000313" key="2">
    <source>
        <dbReference type="EMBL" id="EMP25533.1"/>
    </source>
</evidence>
<dbReference type="EMBL" id="KB588660">
    <property type="protein sequence ID" value="EMP25533.1"/>
    <property type="molecule type" value="Genomic_DNA"/>
</dbReference>
<dbReference type="GO" id="GO:0005814">
    <property type="term" value="C:centriole"/>
    <property type="evidence" value="ECO:0007669"/>
    <property type="project" value="TreeGrafter"/>
</dbReference>
<dbReference type="STRING" id="8469.M7B0D2"/>
<dbReference type="AlphaFoldDB" id="M7B0D2"/>
<dbReference type="PANTHER" id="PTHR46657">
    <property type="entry name" value="CENTROSOMAL PROTEIN OF 128 KDA"/>
    <property type="match status" value="1"/>
</dbReference>
<dbReference type="InterPro" id="IPR026652">
    <property type="entry name" value="CEP128"/>
</dbReference>
<dbReference type="PANTHER" id="PTHR46657:SF1">
    <property type="entry name" value="CENTROSOMAL PROTEIN OF 128 KDA"/>
    <property type="match status" value="1"/>
</dbReference>
<name>M7B0D2_CHEMY</name>
<keyword evidence="1" id="KW-0175">Coiled coil</keyword>